<evidence type="ECO:0000259" key="2">
    <source>
        <dbReference type="Pfam" id="PF09994"/>
    </source>
</evidence>
<dbReference type="SUPFAM" id="SSF53474">
    <property type="entry name" value="alpha/beta-Hydrolases"/>
    <property type="match status" value="1"/>
</dbReference>
<feature type="domain" description="T6SS Phospholipase effector Tle1-like catalytic" evidence="2">
    <location>
        <begin position="304"/>
        <end position="384"/>
    </location>
</feature>
<feature type="transmembrane region" description="Helical" evidence="1">
    <location>
        <begin position="223"/>
        <end position="247"/>
    </location>
</feature>
<dbReference type="Pfam" id="PF09994">
    <property type="entry name" value="T6SS_Tle1-like_cat"/>
    <property type="match status" value="2"/>
</dbReference>
<keyword evidence="4" id="KW-1185">Reference proteome</keyword>
<organism evidence="3 4">
    <name type="scientific">Mesorhizobium temperatum</name>
    <dbReference type="NCBI Taxonomy" id="241416"/>
    <lineage>
        <taxon>Bacteria</taxon>
        <taxon>Pseudomonadati</taxon>
        <taxon>Pseudomonadota</taxon>
        <taxon>Alphaproteobacteria</taxon>
        <taxon>Hyphomicrobiales</taxon>
        <taxon>Phyllobacteriaceae</taxon>
        <taxon>Mesorhizobium</taxon>
    </lineage>
</organism>
<evidence type="ECO:0000256" key="1">
    <source>
        <dbReference type="SAM" id="Phobius"/>
    </source>
</evidence>
<dbReference type="OrthoDB" id="4378831at2"/>
<dbReference type="Proteomes" id="UP000216442">
    <property type="component" value="Unassembled WGS sequence"/>
</dbReference>
<dbReference type="AlphaFoldDB" id="A0A271LHX6"/>
<reference evidence="3 4" key="1">
    <citation type="submission" date="2017-08" db="EMBL/GenBank/DDBJ databases">
        <title>Mesorhizobium wenxinae sp. nov., a novel rhizobial species isolated from root nodules of chickpea (Cicer arietinum L.).</title>
        <authorList>
            <person name="Zhang J."/>
        </authorList>
    </citation>
    <scope>NUCLEOTIDE SEQUENCE [LARGE SCALE GENOMIC DNA]</scope>
    <source>
        <strain evidence="3 4">SDW018</strain>
    </source>
</reference>
<dbReference type="PANTHER" id="PTHR33840:SF1">
    <property type="entry name" value="TLE1 PHOSPHOLIPASE DOMAIN-CONTAINING PROTEIN"/>
    <property type="match status" value="1"/>
</dbReference>
<sequence length="530" mass="58154">MSKNIAVFSDGTGQDGGVRAEQRMSNVYKLYRACRVGPESPVDPAHQVSFYDPGLGTETTATGMTDVVRRVQKLLASVSGTGITTNIADCYEFIINHYRPGDRIFLFGFSRGAYTVRAVANLLMLCGVPSCMGDAPLPRFRKATRDIAEEAVRTVLEHGAGHPRKDYEDERLELARRFREKYSSHHETGEVNRSNAAPHFIGVFDTVAALGAKGLRRAIIQTALYASVFGLSAVLALVPALIIAALASFWLSFWWVFGTIVAAGAAAGLVVLHQKQRRSVRKTIRDFPNPGDVRSHVAEWKGDNFDRLLSRFVNFARSANAIDETREDFARAGWGQTATAPTTIDGHDVLKQWWFAGNHSDIGGSYPENESRLSDIALLWMIQEATAIPDGLVIGPVVVKGARFERSMESGTALHLFPSADGLQHCEVAGMKDAIASRAPTWPSGLTAKLGYKVKIREINPEAVVHPFVDARFEFTDVPQCAGLFPYRPQALRNHKKFAHYYIEDGTPISSTDSSVETTSLLTGSIVDRP</sequence>
<evidence type="ECO:0000313" key="4">
    <source>
        <dbReference type="Proteomes" id="UP000216442"/>
    </source>
</evidence>
<dbReference type="InterPro" id="IPR018712">
    <property type="entry name" value="Tle1-like_cat"/>
</dbReference>
<evidence type="ECO:0000313" key="3">
    <source>
        <dbReference type="EMBL" id="PAQ07711.1"/>
    </source>
</evidence>
<gene>
    <name evidence="3" type="ORF">CIT26_19970</name>
</gene>
<dbReference type="EMBL" id="NPKJ01000057">
    <property type="protein sequence ID" value="PAQ07711.1"/>
    <property type="molecule type" value="Genomic_DNA"/>
</dbReference>
<feature type="domain" description="T6SS Phospholipase effector Tle1-like catalytic" evidence="2">
    <location>
        <begin position="3"/>
        <end position="214"/>
    </location>
</feature>
<keyword evidence="1" id="KW-0812">Transmembrane</keyword>
<proteinExistence type="predicted"/>
<feature type="transmembrane region" description="Helical" evidence="1">
    <location>
        <begin position="253"/>
        <end position="272"/>
    </location>
</feature>
<accession>A0A271LHX6</accession>
<comment type="caution">
    <text evidence="3">The sequence shown here is derived from an EMBL/GenBank/DDBJ whole genome shotgun (WGS) entry which is preliminary data.</text>
</comment>
<name>A0A271LHX6_9HYPH</name>
<dbReference type="RefSeq" id="WP_095494297.1">
    <property type="nucleotide sequence ID" value="NZ_NPKJ01000057.1"/>
</dbReference>
<dbReference type="PANTHER" id="PTHR33840">
    <property type="match status" value="1"/>
</dbReference>
<keyword evidence="1" id="KW-1133">Transmembrane helix</keyword>
<dbReference type="InterPro" id="IPR029058">
    <property type="entry name" value="AB_hydrolase_fold"/>
</dbReference>
<protein>
    <recommendedName>
        <fullName evidence="2">T6SS Phospholipase effector Tle1-like catalytic domain-containing protein</fullName>
    </recommendedName>
</protein>
<keyword evidence="1" id="KW-0472">Membrane</keyword>